<accession>A0A8B8FQF6</accession>
<dbReference type="OrthoDB" id="6425771at2759"/>
<evidence type="ECO:0000256" key="1">
    <source>
        <dbReference type="SAM" id="MobiDB-lite"/>
    </source>
</evidence>
<feature type="region of interest" description="Disordered" evidence="1">
    <location>
        <begin position="87"/>
        <end position="108"/>
    </location>
</feature>
<keyword evidence="3" id="KW-1185">Reference proteome</keyword>
<dbReference type="Proteomes" id="UP000694846">
    <property type="component" value="Unplaced"/>
</dbReference>
<feature type="transmembrane region" description="Helical" evidence="2">
    <location>
        <begin position="188"/>
        <end position="207"/>
    </location>
</feature>
<sequence length="398" mass="42996">MYAAAGGASLASRRHKHKHRNTADADALIHQQFQRRFQQHQQQYAPASVEHHLRASSSLTPSTPMSPFGQVRLPGAFDPVENKTAASVAWPGPVGGGPSPDSDGTAPDGSILIHLPADPHKKWTKKNKIHDALSFGGDGGEDRKLYELQQGAAANTLLYVGLCSVALGLIIAFVGTGEKGFKTVQLRFIGPGMIAIGVCCCAVRIMLCFCPPTFCFKRRRHKGGGTPSDKMAEFYKYMPFRNHAQLNAAAAAAAVRLNATEPLVGDSGGGGDEVVPMMVLKPALKRVSMAADYQQPTQVVCQQVKRMPKATPEASLDSSMEHLIEQDDHLYTKDEVSSNRNLFNLKSTLTFEDSLNVATKMMVKSFEELNNTSSTPAGGDPDQQQQPELVLSAVNLTK</sequence>
<feature type="compositionally biased region" description="Low complexity" evidence="1">
    <location>
        <begin position="1"/>
        <end position="11"/>
    </location>
</feature>
<evidence type="ECO:0000313" key="4">
    <source>
        <dbReference type="RefSeq" id="XP_025412748.1"/>
    </source>
</evidence>
<dbReference type="RefSeq" id="XP_025412749.1">
    <property type="nucleotide sequence ID" value="XM_025556964.1"/>
</dbReference>
<keyword evidence="2" id="KW-1133">Transmembrane helix</keyword>
<keyword evidence="2" id="KW-0472">Membrane</keyword>
<protein>
    <submittedName>
        <fullName evidence="4 5">Uncharacterized protein LOC112685169</fullName>
    </submittedName>
</protein>
<proteinExistence type="predicted"/>
<feature type="compositionally biased region" description="Low complexity" evidence="1">
    <location>
        <begin position="99"/>
        <end position="108"/>
    </location>
</feature>
<evidence type="ECO:0000313" key="3">
    <source>
        <dbReference type="Proteomes" id="UP000694846"/>
    </source>
</evidence>
<keyword evidence="2" id="KW-0812">Transmembrane</keyword>
<dbReference type="RefSeq" id="XP_025412748.1">
    <property type="nucleotide sequence ID" value="XM_025556963.1"/>
</dbReference>
<gene>
    <name evidence="4 5 6" type="primary">LOC112685169</name>
</gene>
<dbReference type="GeneID" id="112685169"/>
<evidence type="ECO:0000313" key="5">
    <source>
        <dbReference type="RefSeq" id="XP_025412749.1"/>
    </source>
</evidence>
<evidence type="ECO:0000256" key="2">
    <source>
        <dbReference type="SAM" id="Phobius"/>
    </source>
</evidence>
<dbReference type="AlphaFoldDB" id="A0A8B8FQF6"/>
<dbReference type="RefSeq" id="XP_025412750.1">
    <property type="nucleotide sequence ID" value="XM_025556965.1"/>
</dbReference>
<feature type="transmembrane region" description="Helical" evidence="2">
    <location>
        <begin position="157"/>
        <end position="176"/>
    </location>
</feature>
<feature type="region of interest" description="Disordered" evidence="1">
    <location>
        <begin position="1"/>
        <end position="22"/>
    </location>
</feature>
<evidence type="ECO:0000313" key="6">
    <source>
        <dbReference type="RefSeq" id="XP_025412750.1"/>
    </source>
</evidence>
<reference evidence="4 5" key="1">
    <citation type="submission" date="2025-04" db="UniProtKB">
        <authorList>
            <consortium name="RefSeq"/>
        </authorList>
    </citation>
    <scope>IDENTIFICATION</scope>
    <source>
        <tissue evidence="4 5">Whole body</tissue>
    </source>
</reference>
<organism evidence="3 4">
    <name type="scientific">Sipha flava</name>
    <name type="common">yellow sugarcane aphid</name>
    <dbReference type="NCBI Taxonomy" id="143950"/>
    <lineage>
        <taxon>Eukaryota</taxon>
        <taxon>Metazoa</taxon>
        <taxon>Ecdysozoa</taxon>
        <taxon>Arthropoda</taxon>
        <taxon>Hexapoda</taxon>
        <taxon>Insecta</taxon>
        <taxon>Pterygota</taxon>
        <taxon>Neoptera</taxon>
        <taxon>Paraneoptera</taxon>
        <taxon>Hemiptera</taxon>
        <taxon>Sternorrhyncha</taxon>
        <taxon>Aphidomorpha</taxon>
        <taxon>Aphidoidea</taxon>
        <taxon>Aphididae</taxon>
        <taxon>Sipha</taxon>
    </lineage>
</organism>
<name>A0A8B8FQF6_9HEMI</name>